<feature type="chain" id="PRO_5010437532" evidence="1">
    <location>
        <begin position="25"/>
        <end position="190"/>
    </location>
</feature>
<evidence type="ECO:0000313" key="5">
    <source>
        <dbReference type="Proteomes" id="UP000325785"/>
    </source>
</evidence>
<organism evidence="2 4">
    <name type="scientific">Roseovarius indicus</name>
    <dbReference type="NCBI Taxonomy" id="540747"/>
    <lineage>
        <taxon>Bacteria</taxon>
        <taxon>Pseudomonadati</taxon>
        <taxon>Pseudomonadota</taxon>
        <taxon>Alphaproteobacteria</taxon>
        <taxon>Rhodobacterales</taxon>
        <taxon>Roseobacteraceae</taxon>
        <taxon>Roseovarius</taxon>
    </lineage>
</organism>
<dbReference type="Proteomes" id="UP000325785">
    <property type="component" value="Chromosome"/>
</dbReference>
<dbReference type="RefSeq" id="WP_057816132.1">
    <property type="nucleotide sequence ID" value="NZ_CP031598.1"/>
</dbReference>
<dbReference type="EMBL" id="LAXI01000005">
    <property type="protein sequence ID" value="KRS18036.1"/>
    <property type="molecule type" value="Genomic_DNA"/>
</dbReference>
<evidence type="ECO:0000256" key="1">
    <source>
        <dbReference type="SAM" id="SignalP"/>
    </source>
</evidence>
<feature type="signal peptide" evidence="1">
    <location>
        <begin position="1"/>
        <end position="24"/>
    </location>
</feature>
<sequence length="190" mass="21452">MLKIIRNTLTGAAAALIAAGAATANPLYKPGEHKYGLQFGGFSGNSEAIMYFEELCLSDPGNMDATRRVAKEAGFEKHTDKDDRIIYRLRSAMAYVAYYEEGAGMYPNTCEFYVTDLRRQDKRVFGAMEFALFRRRAAGTYPVYQHDSARPPYDESYGTYVWKWMSRNGPAEVTYTPNTTGGHRFAIEMK</sequence>
<evidence type="ECO:0000313" key="2">
    <source>
        <dbReference type="EMBL" id="KRS18036.1"/>
    </source>
</evidence>
<gene>
    <name evidence="3" type="ORF">RIdsm_02949</name>
    <name evidence="2" type="ORF">XM52_10830</name>
</gene>
<dbReference type="EMBL" id="CP031598">
    <property type="protein sequence ID" value="QEW27139.1"/>
    <property type="molecule type" value="Genomic_DNA"/>
</dbReference>
<dbReference type="PATRIC" id="fig|540747.5.peg.5091"/>
<dbReference type="Proteomes" id="UP000051401">
    <property type="component" value="Unassembled WGS sequence"/>
</dbReference>
<dbReference type="AlphaFoldDB" id="A0A0T5PAL5"/>
<keyword evidence="1" id="KW-0732">Signal</keyword>
<proteinExistence type="predicted"/>
<reference evidence="2 4" key="1">
    <citation type="submission" date="2015-04" db="EMBL/GenBank/DDBJ databases">
        <title>The draft genome sequence of Roseovarius indicus B108T.</title>
        <authorList>
            <person name="Li G."/>
            <person name="Lai Q."/>
            <person name="Shao Z."/>
            <person name="Yan P."/>
        </authorList>
    </citation>
    <scope>NUCLEOTIDE SEQUENCE [LARGE SCALE GENOMIC DNA]</scope>
    <source>
        <strain evidence="2 4">B108</strain>
    </source>
</reference>
<reference evidence="3 5" key="2">
    <citation type="submission" date="2018-08" db="EMBL/GenBank/DDBJ databases">
        <title>Genetic Globetrotter - A new plasmid hitch-hiking vast phylogenetic and geographic distances.</title>
        <authorList>
            <person name="Vollmers J."/>
            <person name="Petersen J."/>
        </authorList>
    </citation>
    <scope>NUCLEOTIDE SEQUENCE [LARGE SCALE GENOMIC DNA]</scope>
    <source>
        <strain evidence="3 5">DSM 26383</strain>
    </source>
</reference>
<dbReference type="KEGG" id="rid:RIdsm_02949"/>
<name>A0A0T5PAL5_9RHOB</name>
<accession>A0A0T5PAL5</accession>
<protein>
    <submittedName>
        <fullName evidence="2">Uncharacterized protein</fullName>
    </submittedName>
</protein>
<keyword evidence="4" id="KW-1185">Reference proteome</keyword>
<evidence type="ECO:0000313" key="3">
    <source>
        <dbReference type="EMBL" id="QEW27139.1"/>
    </source>
</evidence>
<evidence type="ECO:0000313" key="4">
    <source>
        <dbReference type="Proteomes" id="UP000051401"/>
    </source>
</evidence>